<proteinExistence type="predicted"/>
<accession>A0AA39RCV2</accession>
<dbReference type="InterPro" id="IPR044730">
    <property type="entry name" value="RNase_H-like_dom_plant"/>
</dbReference>
<gene>
    <name evidence="2" type="ORF">LWI29_012821</name>
</gene>
<evidence type="ECO:0000259" key="1">
    <source>
        <dbReference type="Pfam" id="PF13456"/>
    </source>
</evidence>
<comment type="caution">
    <text evidence="2">The sequence shown here is derived from an EMBL/GenBank/DDBJ whole genome shotgun (WGS) entry which is preliminary data.</text>
</comment>
<dbReference type="InterPro" id="IPR036397">
    <property type="entry name" value="RNaseH_sf"/>
</dbReference>
<dbReference type="Gene3D" id="3.30.420.10">
    <property type="entry name" value="Ribonuclease H-like superfamily/Ribonuclease H"/>
    <property type="match status" value="1"/>
</dbReference>
<dbReference type="GO" id="GO:0003676">
    <property type="term" value="F:nucleic acid binding"/>
    <property type="evidence" value="ECO:0007669"/>
    <property type="project" value="InterPro"/>
</dbReference>
<keyword evidence="3" id="KW-1185">Reference proteome</keyword>
<dbReference type="CDD" id="cd06222">
    <property type="entry name" value="RNase_H_like"/>
    <property type="match status" value="1"/>
</dbReference>
<dbReference type="InterPro" id="IPR053151">
    <property type="entry name" value="RNase_H-like"/>
</dbReference>
<name>A0AA39RCV2_ACESA</name>
<dbReference type="Proteomes" id="UP001168877">
    <property type="component" value="Unassembled WGS sequence"/>
</dbReference>
<reference evidence="2" key="1">
    <citation type="journal article" date="2022" name="Plant J.">
        <title>Strategies of tolerance reflected in two North American maple genomes.</title>
        <authorList>
            <person name="McEvoy S.L."/>
            <person name="Sezen U.U."/>
            <person name="Trouern-Trend A."/>
            <person name="McMahon S.M."/>
            <person name="Schaberg P.G."/>
            <person name="Yang J."/>
            <person name="Wegrzyn J.L."/>
            <person name="Swenson N.G."/>
        </authorList>
    </citation>
    <scope>NUCLEOTIDE SEQUENCE</scope>
    <source>
        <strain evidence="2">NS2018</strain>
    </source>
</reference>
<reference evidence="2" key="2">
    <citation type="submission" date="2023-06" db="EMBL/GenBank/DDBJ databases">
        <authorList>
            <person name="Swenson N.G."/>
            <person name="Wegrzyn J.L."/>
            <person name="Mcevoy S.L."/>
        </authorList>
    </citation>
    <scope>NUCLEOTIDE SEQUENCE</scope>
    <source>
        <strain evidence="2">NS2018</strain>
        <tissue evidence="2">Leaf</tissue>
    </source>
</reference>
<dbReference type="EMBL" id="JAUESC010000388">
    <property type="protein sequence ID" value="KAK0571229.1"/>
    <property type="molecule type" value="Genomic_DNA"/>
</dbReference>
<dbReference type="PANTHER" id="PTHR47723">
    <property type="entry name" value="OS05G0353850 PROTEIN"/>
    <property type="match status" value="1"/>
</dbReference>
<feature type="domain" description="RNase H type-1" evidence="1">
    <location>
        <begin position="36"/>
        <end position="158"/>
    </location>
</feature>
<dbReference type="InterPro" id="IPR002156">
    <property type="entry name" value="RNaseH_domain"/>
</dbReference>
<dbReference type="InterPro" id="IPR012337">
    <property type="entry name" value="RNaseH-like_sf"/>
</dbReference>
<organism evidence="2 3">
    <name type="scientific">Acer saccharum</name>
    <name type="common">Sugar maple</name>
    <dbReference type="NCBI Taxonomy" id="4024"/>
    <lineage>
        <taxon>Eukaryota</taxon>
        <taxon>Viridiplantae</taxon>
        <taxon>Streptophyta</taxon>
        <taxon>Embryophyta</taxon>
        <taxon>Tracheophyta</taxon>
        <taxon>Spermatophyta</taxon>
        <taxon>Magnoliopsida</taxon>
        <taxon>eudicotyledons</taxon>
        <taxon>Gunneridae</taxon>
        <taxon>Pentapetalae</taxon>
        <taxon>rosids</taxon>
        <taxon>malvids</taxon>
        <taxon>Sapindales</taxon>
        <taxon>Sapindaceae</taxon>
        <taxon>Hippocastanoideae</taxon>
        <taxon>Acereae</taxon>
        <taxon>Acer</taxon>
    </lineage>
</organism>
<evidence type="ECO:0000313" key="3">
    <source>
        <dbReference type="Proteomes" id="UP001168877"/>
    </source>
</evidence>
<dbReference type="PANTHER" id="PTHR47723:SF22">
    <property type="entry name" value="RNASE H TYPE-1 DOMAIN-CONTAINING PROTEIN"/>
    <property type="match status" value="1"/>
</dbReference>
<dbReference type="Pfam" id="PF13456">
    <property type="entry name" value="RVT_3"/>
    <property type="match status" value="1"/>
</dbReference>
<protein>
    <recommendedName>
        <fullName evidence="1">RNase H type-1 domain-containing protein</fullName>
    </recommendedName>
</protein>
<dbReference type="SUPFAM" id="SSF53098">
    <property type="entry name" value="Ribonuclease H-like"/>
    <property type="match status" value="1"/>
</dbReference>
<evidence type="ECO:0000313" key="2">
    <source>
        <dbReference type="EMBL" id="KAK0571229.1"/>
    </source>
</evidence>
<dbReference type="GO" id="GO:0004523">
    <property type="term" value="F:RNA-DNA hybrid ribonuclease activity"/>
    <property type="evidence" value="ECO:0007669"/>
    <property type="project" value="InterPro"/>
</dbReference>
<dbReference type="AlphaFoldDB" id="A0AA39RCV2"/>
<sequence length="172" mass="18746">MHILLNIVECCSEKPTKKIQRIDKWSPPLANSLYFNIDGSVMGSLGPAGIGGVLCDNMGKILFVFSSHAGVQYVILAELLAILRACELFGSRQELALRPLTVISDSKIAVGWVLGCLSGNNSHNQVIEDIRSWLGSFSSALVEFRSRSSNSFADTLEKKGLSSGVEDLWWSV</sequence>